<keyword evidence="3" id="KW-1185">Reference proteome</keyword>
<evidence type="ECO:0000256" key="1">
    <source>
        <dbReference type="SAM" id="Phobius"/>
    </source>
</evidence>
<reference evidence="3" key="1">
    <citation type="submission" date="2023-07" db="EMBL/GenBank/DDBJ databases">
        <title>30 novel species of actinomycetes from the DSMZ collection.</title>
        <authorList>
            <person name="Nouioui I."/>
        </authorList>
    </citation>
    <scope>NUCLEOTIDE SEQUENCE [LARGE SCALE GENOMIC DNA]</scope>
    <source>
        <strain evidence="3">DSM 45055</strain>
    </source>
</reference>
<name>A0ABU2KU07_9ACTN</name>
<gene>
    <name evidence="2" type="ORF">RM446_11700</name>
</gene>
<proteinExistence type="predicted"/>
<feature type="transmembrane region" description="Helical" evidence="1">
    <location>
        <begin position="230"/>
        <end position="251"/>
    </location>
</feature>
<feature type="transmembrane region" description="Helical" evidence="1">
    <location>
        <begin position="142"/>
        <end position="165"/>
    </location>
</feature>
<dbReference type="Pfam" id="PF06182">
    <property type="entry name" value="ABC2_membrane_6"/>
    <property type="match status" value="1"/>
</dbReference>
<feature type="transmembrane region" description="Helical" evidence="1">
    <location>
        <begin position="20"/>
        <end position="43"/>
    </location>
</feature>
<sequence>MLTYLRLAWTWSRALAQYPASLAMLTAAQAAATAAELCAVLFVFGHTERLAGFTLHEALLVYGLAALAFSLADTLLGSVDRLGEHIRAGSFDVMLVRPVPALVQIATDGFSPRRLGKTVPSAAALGWALWELPIDWTPLRVAALPAFVVSGTVVCCSIWVIGACLQFAVVDAREVANSVTYGGQALTQYPLAVYGRDAARAFTFVVPLAFVSWQPALYLLDRPDPLGMGAWLRAAPPGVAVGLALLAAAVWRSGVRRYRSTGS</sequence>
<evidence type="ECO:0000313" key="3">
    <source>
        <dbReference type="Proteomes" id="UP001183226"/>
    </source>
</evidence>
<dbReference type="RefSeq" id="WP_311545253.1">
    <property type="nucleotide sequence ID" value="NZ_JAVREK010000010.1"/>
</dbReference>
<dbReference type="PANTHER" id="PTHR36833:SF1">
    <property type="entry name" value="INTEGRAL MEMBRANE TRANSPORT PROTEIN"/>
    <property type="match status" value="1"/>
</dbReference>
<organism evidence="2 3">
    <name type="scientific">Streptomonospora wellingtoniae</name>
    <dbReference type="NCBI Taxonomy" id="3075544"/>
    <lineage>
        <taxon>Bacteria</taxon>
        <taxon>Bacillati</taxon>
        <taxon>Actinomycetota</taxon>
        <taxon>Actinomycetes</taxon>
        <taxon>Streptosporangiales</taxon>
        <taxon>Nocardiopsidaceae</taxon>
        <taxon>Streptomonospora</taxon>
    </lineage>
</organism>
<accession>A0ABU2KU07</accession>
<dbReference type="Proteomes" id="UP001183226">
    <property type="component" value="Unassembled WGS sequence"/>
</dbReference>
<protein>
    <submittedName>
        <fullName evidence="2">ABC transporter permease</fullName>
    </submittedName>
</protein>
<keyword evidence="1" id="KW-0812">Transmembrane</keyword>
<feature type="transmembrane region" description="Helical" evidence="1">
    <location>
        <begin position="198"/>
        <end position="218"/>
    </location>
</feature>
<dbReference type="PANTHER" id="PTHR36833">
    <property type="entry name" value="SLR0610 PROTEIN-RELATED"/>
    <property type="match status" value="1"/>
</dbReference>
<dbReference type="EMBL" id="JAVREK010000010">
    <property type="protein sequence ID" value="MDT0302776.1"/>
    <property type="molecule type" value="Genomic_DNA"/>
</dbReference>
<evidence type="ECO:0000313" key="2">
    <source>
        <dbReference type="EMBL" id="MDT0302776.1"/>
    </source>
</evidence>
<keyword evidence="1" id="KW-0472">Membrane</keyword>
<comment type="caution">
    <text evidence="2">The sequence shown here is derived from an EMBL/GenBank/DDBJ whole genome shotgun (WGS) entry which is preliminary data.</text>
</comment>
<dbReference type="InterPro" id="IPR010390">
    <property type="entry name" value="ABC-2_transporter-like"/>
</dbReference>
<feature type="transmembrane region" description="Helical" evidence="1">
    <location>
        <begin position="50"/>
        <end position="72"/>
    </location>
</feature>
<keyword evidence="1" id="KW-1133">Transmembrane helix</keyword>